<protein>
    <submittedName>
        <fullName evidence="1">Uncharacterized protein</fullName>
    </submittedName>
</protein>
<organism evidence="1 2">
    <name type="scientific">Rothia aeria</name>
    <dbReference type="NCBI Taxonomy" id="172042"/>
    <lineage>
        <taxon>Bacteria</taxon>
        <taxon>Bacillati</taxon>
        <taxon>Actinomycetota</taxon>
        <taxon>Actinomycetes</taxon>
        <taxon>Micrococcales</taxon>
        <taxon>Micrococcaceae</taxon>
        <taxon>Rothia</taxon>
    </lineage>
</organism>
<keyword evidence="2" id="KW-1185">Reference proteome</keyword>
<evidence type="ECO:0000313" key="1">
    <source>
        <dbReference type="EMBL" id="BAV89083.1"/>
    </source>
</evidence>
<proteinExistence type="predicted"/>
<evidence type="ECO:0000313" key="2">
    <source>
        <dbReference type="Proteomes" id="UP000250241"/>
    </source>
</evidence>
<dbReference type="Proteomes" id="UP000250241">
    <property type="component" value="Chromosome"/>
</dbReference>
<dbReference type="EMBL" id="AP017895">
    <property type="protein sequence ID" value="BAV89083.1"/>
    <property type="molecule type" value="Genomic_DNA"/>
</dbReference>
<name>A0A2Z5R304_9MICC</name>
<reference evidence="1 2" key="1">
    <citation type="submission" date="2016-10" db="EMBL/GenBank/DDBJ databases">
        <title>Genome sequence of Rothia aeria strain JCM11412.</title>
        <authorList>
            <person name="Nambu T."/>
        </authorList>
    </citation>
    <scope>NUCLEOTIDE SEQUENCE [LARGE SCALE GENOMIC DNA]</scope>
    <source>
        <strain evidence="1 2">JCM 11412</strain>
    </source>
</reference>
<sequence>MRQLVAHLLVLLVVPPVPQVVARLVQLRVQHPVGQTAT</sequence>
<dbReference type="KEGG" id="raj:RA11412_2784"/>
<dbReference type="AlphaFoldDB" id="A0A2Z5R304"/>
<accession>A0A2Z5R304</accession>
<gene>
    <name evidence="1" type="ORF">RA11412_2784</name>
</gene>